<comment type="similarity">
    <text evidence="1">Belongs to the RelE toxin family.</text>
</comment>
<dbReference type="Gene3D" id="3.30.2310.20">
    <property type="entry name" value="RelE-like"/>
    <property type="match status" value="1"/>
</dbReference>
<organism evidence="3">
    <name type="scientific">hydrothermal vent metagenome</name>
    <dbReference type="NCBI Taxonomy" id="652676"/>
    <lineage>
        <taxon>unclassified sequences</taxon>
        <taxon>metagenomes</taxon>
        <taxon>ecological metagenomes</taxon>
    </lineage>
</organism>
<dbReference type="InterPro" id="IPR007712">
    <property type="entry name" value="RelE/ParE_toxin"/>
</dbReference>
<dbReference type="InterPro" id="IPR035093">
    <property type="entry name" value="RelE/ParE_toxin_dom_sf"/>
</dbReference>
<protein>
    <recommendedName>
        <fullName evidence="4">Death on curing protein, Doc toxin</fullName>
    </recommendedName>
</protein>
<accession>A0A3B0X6W1</accession>
<dbReference type="Pfam" id="PF05016">
    <property type="entry name" value="ParE_toxin"/>
    <property type="match status" value="1"/>
</dbReference>
<proteinExistence type="inferred from homology"/>
<dbReference type="PANTHER" id="PTHR33755">
    <property type="entry name" value="TOXIN PARE1-RELATED"/>
    <property type="match status" value="1"/>
</dbReference>
<name>A0A3B0X6W1_9ZZZZ</name>
<evidence type="ECO:0008006" key="4">
    <source>
        <dbReference type="Google" id="ProtNLM"/>
    </source>
</evidence>
<evidence type="ECO:0000313" key="3">
    <source>
        <dbReference type="EMBL" id="VAW59212.1"/>
    </source>
</evidence>
<dbReference type="AlphaFoldDB" id="A0A3B0X6W1"/>
<dbReference type="EMBL" id="UOFH01000065">
    <property type="protein sequence ID" value="VAW59212.1"/>
    <property type="molecule type" value="Genomic_DNA"/>
</dbReference>
<gene>
    <name evidence="3" type="ORF">MNBD_GAMMA08-706</name>
</gene>
<dbReference type="InterPro" id="IPR051803">
    <property type="entry name" value="TA_system_RelE-like_toxin"/>
</dbReference>
<dbReference type="PANTHER" id="PTHR33755:SF6">
    <property type="entry name" value="PLASMID STABILIZATION SYSTEM PROTEIN"/>
    <property type="match status" value="1"/>
</dbReference>
<keyword evidence="2" id="KW-1277">Toxin-antitoxin system</keyword>
<evidence type="ECO:0000256" key="2">
    <source>
        <dbReference type="ARBA" id="ARBA00022649"/>
    </source>
</evidence>
<evidence type="ECO:0000256" key="1">
    <source>
        <dbReference type="ARBA" id="ARBA00006226"/>
    </source>
</evidence>
<reference evidence="3" key="1">
    <citation type="submission" date="2018-06" db="EMBL/GenBank/DDBJ databases">
        <authorList>
            <person name="Zhirakovskaya E."/>
        </authorList>
    </citation>
    <scope>NUCLEOTIDE SEQUENCE</scope>
</reference>
<sequence length="96" mass="11300">MQIKWLRKALQNLNNEAEYIARDDPQAAQLVVQRIQQTVALLERNPSLGHPGRLPGTHELVIPDTRYIVPYRVRSRLQRIEILRVFHASRKQPARW</sequence>